<name>A0A7X8YIS5_9VIBR</name>
<dbReference type="Proteomes" id="UP000535589">
    <property type="component" value="Unassembled WGS sequence"/>
</dbReference>
<dbReference type="Gene3D" id="1.10.443.10">
    <property type="entry name" value="Intergrase catalytic core"/>
    <property type="match status" value="1"/>
</dbReference>
<gene>
    <name evidence="1" type="ORF">HGP28_18700</name>
</gene>
<dbReference type="AlphaFoldDB" id="A0A7X8YIS5"/>
<dbReference type="GO" id="GO:0015074">
    <property type="term" value="P:DNA integration"/>
    <property type="evidence" value="ECO:0007669"/>
    <property type="project" value="InterPro"/>
</dbReference>
<evidence type="ECO:0000313" key="2">
    <source>
        <dbReference type="Proteomes" id="UP000535589"/>
    </source>
</evidence>
<sequence length="461" mass="53394">MERTTSIFHAKTDREISEAFILITDVIKGVTGDETLRFHHCRHSFCNWVICQLFQLKKTVQWPFLSHSYFCVDAAKTLRERLGLKTNTRKQFWAISELLGHASPSTTLTSYFHLTDVFHRSYFANHLPELFAIRKIWGRGITLDEIGNPTLRSAQKVALEAILPIEQHVEFLSDTFDVSELDPPVVQPTDESIDVITVWRIIRRAAEGQTSSTIANDLSLSLASVKNVLALEKTTRKQTQRLSKHPARAMVNYHAQHRPNMKELEQWILTFHRQESTIRQTLNLTLLLKFIDTFVGAKDAKIRTHDKDVVLTLLKMLQILNLTDYLIEVHWYMSTNPVTSHHSLNGYLRHIAFWKKVLITELGMDWRRFTIILPQCHKSLKAHFVAKAPTRISDDGRFLKYKSPGTISISVKKTRFESDAKKTNKPDENGLKSRPRRRKSFVSFLRLLVIYLKVSEYHSHV</sequence>
<keyword evidence="2" id="KW-1185">Reference proteome</keyword>
<dbReference type="InterPro" id="IPR013762">
    <property type="entry name" value="Integrase-like_cat_sf"/>
</dbReference>
<protein>
    <recommendedName>
        <fullName evidence="3">Tyr recombinase domain-containing protein</fullName>
    </recommendedName>
</protein>
<dbReference type="GO" id="GO:0006310">
    <property type="term" value="P:DNA recombination"/>
    <property type="evidence" value="ECO:0007669"/>
    <property type="project" value="InterPro"/>
</dbReference>
<reference evidence="1 2" key="1">
    <citation type="submission" date="2020-04" db="EMBL/GenBank/DDBJ databases">
        <title>Vibrio sp. SM6, a novel species isolated from seawater.</title>
        <authorList>
            <person name="Wang X."/>
        </authorList>
    </citation>
    <scope>NUCLEOTIDE SEQUENCE [LARGE SCALE GENOMIC DNA]</scope>
    <source>
        <strain evidence="1 2">SM6</strain>
    </source>
</reference>
<organism evidence="1 2">
    <name type="scientific">Vibrio agarilyticus</name>
    <dbReference type="NCBI Taxonomy" id="2726741"/>
    <lineage>
        <taxon>Bacteria</taxon>
        <taxon>Pseudomonadati</taxon>
        <taxon>Pseudomonadota</taxon>
        <taxon>Gammaproteobacteria</taxon>
        <taxon>Vibrionales</taxon>
        <taxon>Vibrionaceae</taxon>
        <taxon>Vibrio</taxon>
    </lineage>
</organism>
<dbReference type="GO" id="GO:0003677">
    <property type="term" value="F:DNA binding"/>
    <property type="evidence" value="ECO:0007669"/>
    <property type="project" value="InterPro"/>
</dbReference>
<accession>A0A7X8YIS5</accession>
<evidence type="ECO:0000313" key="1">
    <source>
        <dbReference type="EMBL" id="NLS14891.1"/>
    </source>
</evidence>
<comment type="caution">
    <text evidence="1">The sequence shown here is derived from an EMBL/GenBank/DDBJ whole genome shotgun (WGS) entry which is preliminary data.</text>
</comment>
<dbReference type="RefSeq" id="WP_168837964.1">
    <property type="nucleotide sequence ID" value="NZ_JABAIK010000035.1"/>
</dbReference>
<dbReference type="EMBL" id="JABAIK010000035">
    <property type="protein sequence ID" value="NLS14891.1"/>
    <property type="molecule type" value="Genomic_DNA"/>
</dbReference>
<proteinExistence type="predicted"/>
<evidence type="ECO:0008006" key="3">
    <source>
        <dbReference type="Google" id="ProtNLM"/>
    </source>
</evidence>